<proteinExistence type="predicted"/>
<reference evidence="2 3" key="1">
    <citation type="submission" date="2018-08" db="EMBL/GenBank/DDBJ databases">
        <title>A genome reference for cultivated species of the human gut microbiota.</title>
        <authorList>
            <person name="Zou Y."/>
            <person name="Xue W."/>
            <person name="Luo G."/>
        </authorList>
    </citation>
    <scope>NUCLEOTIDE SEQUENCE [LARGE SCALE GENOMIC DNA]</scope>
    <source>
        <strain evidence="2 3">OM06-4</strain>
    </source>
</reference>
<evidence type="ECO:0000313" key="1">
    <source>
        <dbReference type="EMBL" id="MDB7083068.1"/>
    </source>
</evidence>
<dbReference type="Proteomes" id="UP000261032">
    <property type="component" value="Unassembled WGS sequence"/>
</dbReference>
<accession>A0A3E3AF51</accession>
<evidence type="ECO:0000313" key="2">
    <source>
        <dbReference type="EMBL" id="RGD82767.1"/>
    </source>
</evidence>
<name>A0A3E3AF51_9FIRM</name>
<dbReference type="AlphaFoldDB" id="A0A3E3AF51"/>
<dbReference type="EMBL" id="JAQLKE010000005">
    <property type="protein sequence ID" value="MDB7083068.1"/>
    <property type="molecule type" value="Genomic_DNA"/>
</dbReference>
<dbReference type="EMBL" id="QUSL01000024">
    <property type="protein sequence ID" value="RGD82767.1"/>
    <property type="molecule type" value="Genomic_DNA"/>
</dbReference>
<reference evidence="1" key="2">
    <citation type="submission" date="2023-01" db="EMBL/GenBank/DDBJ databases">
        <title>Human gut microbiome strain richness.</title>
        <authorList>
            <person name="Chen-Liaw A."/>
        </authorList>
    </citation>
    <scope>NUCLEOTIDE SEQUENCE</scope>
    <source>
        <strain evidence="1">1001217st2_G6_1001217B_191108</strain>
    </source>
</reference>
<gene>
    <name evidence="2" type="ORF">DXB93_13570</name>
    <name evidence="1" type="ORF">PM738_04570</name>
</gene>
<comment type="caution">
    <text evidence="2">The sequence shown here is derived from an EMBL/GenBank/DDBJ whole genome shotgun (WGS) entry which is preliminary data.</text>
</comment>
<sequence>MGICYLQCGHILDYYHGIYIDLDIYAEYSCHLFESISLDNIHEIFAILKDKDIIIEDPLNLNGIFTQYQNLSELEKYFDNNMSK</sequence>
<protein>
    <submittedName>
        <fullName evidence="2">Uncharacterized protein</fullName>
    </submittedName>
</protein>
<organism evidence="2 3">
    <name type="scientific">Thomasclavelia ramosa</name>
    <dbReference type="NCBI Taxonomy" id="1547"/>
    <lineage>
        <taxon>Bacteria</taxon>
        <taxon>Bacillati</taxon>
        <taxon>Bacillota</taxon>
        <taxon>Erysipelotrichia</taxon>
        <taxon>Erysipelotrichales</taxon>
        <taxon>Coprobacillaceae</taxon>
        <taxon>Thomasclavelia</taxon>
    </lineage>
</organism>
<evidence type="ECO:0000313" key="3">
    <source>
        <dbReference type="Proteomes" id="UP000261032"/>
    </source>
</evidence>
<dbReference type="Proteomes" id="UP001211987">
    <property type="component" value="Unassembled WGS sequence"/>
</dbReference>